<evidence type="ECO:0000313" key="3">
    <source>
        <dbReference type="Proteomes" id="UP000297890"/>
    </source>
</evidence>
<dbReference type="RefSeq" id="WP_135281655.1">
    <property type="nucleotide sequence ID" value="NZ_SRIO01000007.1"/>
</dbReference>
<sequence length="249" mass="27784">MHTLAFYNLKGGVGKTAAAVNLAWCAAQDGLTTCLWDLDPQGAASWYLRDTTGLEVKAKKLLKGKNALENQVRATELPGLDLIPADTTYRHLDLLFEQSDKPREILAKLVSPLADRYHLLVLDCPPSFSRLSENVFALSDAVAVPLIPTPLSIRAFSQVSEFLQQKQLDRGQLFPFFSMVDKRRMLHRQWLEAPPAELPNLLSAYVPYASAVEQMGQHQSPVNQFAAHSPAAAAYQALWEELRVYLRLV</sequence>
<gene>
    <name evidence="2" type="ORF">E4680_06795</name>
</gene>
<dbReference type="InterPro" id="IPR027417">
    <property type="entry name" value="P-loop_NTPase"/>
</dbReference>
<reference evidence="2 3" key="1">
    <citation type="journal article" date="2019" name="ISME J.">
        <title>Candidatus Macondimonas diazotrophica, a novel gammaproteobacterial genus dominating crude-oil-contaminated coastal sediments.</title>
        <authorList>
            <person name="Karthikeyan S."/>
            <person name="Konstantinidis K."/>
        </authorList>
    </citation>
    <scope>NUCLEOTIDE SEQUENCE [LARGE SCALE GENOMIC DNA]</scope>
    <source>
        <strain evidence="2 3">KTK01</strain>
    </source>
</reference>
<comment type="caution">
    <text evidence="2">The sequence shown here is derived from an EMBL/GenBank/DDBJ whole genome shotgun (WGS) entry which is preliminary data.</text>
</comment>
<dbReference type="Proteomes" id="UP000297890">
    <property type="component" value="Unassembled WGS sequence"/>
</dbReference>
<dbReference type="Gene3D" id="3.40.50.300">
    <property type="entry name" value="P-loop containing nucleotide triphosphate hydrolases"/>
    <property type="match status" value="1"/>
</dbReference>
<dbReference type="PANTHER" id="PTHR13696">
    <property type="entry name" value="P-LOOP CONTAINING NUCLEOSIDE TRIPHOSPHATE HYDROLASE"/>
    <property type="match status" value="1"/>
</dbReference>
<feature type="domain" description="AAA" evidence="1">
    <location>
        <begin position="1"/>
        <end position="166"/>
    </location>
</feature>
<dbReference type="InterPro" id="IPR050678">
    <property type="entry name" value="DNA_Partitioning_ATPase"/>
</dbReference>
<dbReference type="InterPro" id="IPR025669">
    <property type="entry name" value="AAA_dom"/>
</dbReference>
<organism evidence="2 3">
    <name type="scientific">Candidatus Macondimonas diazotrophica</name>
    <dbReference type="NCBI Taxonomy" id="2305248"/>
    <lineage>
        <taxon>Bacteria</taxon>
        <taxon>Pseudomonadati</taxon>
        <taxon>Pseudomonadota</taxon>
        <taxon>Gammaproteobacteria</taxon>
        <taxon>Chromatiales</taxon>
        <taxon>Ectothiorhodospiraceae</taxon>
        <taxon>Candidatus Macondimonas</taxon>
    </lineage>
</organism>
<name>A0A4Z0FB07_9GAMM</name>
<dbReference type="OrthoDB" id="9799330at2"/>
<dbReference type="Pfam" id="PF13614">
    <property type="entry name" value="AAA_31"/>
    <property type="match status" value="1"/>
</dbReference>
<accession>A0A4Z0FB07</accession>
<evidence type="ECO:0000313" key="2">
    <source>
        <dbReference type="EMBL" id="TFZ82668.1"/>
    </source>
</evidence>
<dbReference type="PIRSF" id="PIRSF009320">
    <property type="entry name" value="Nuc_binding_HP_1000"/>
    <property type="match status" value="1"/>
</dbReference>
<keyword evidence="3" id="KW-1185">Reference proteome</keyword>
<protein>
    <submittedName>
        <fullName evidence="2">ParA family protein</fullName>
    </submittedName>
</protein>
<dbReference type="EMBL" id="SRIO01000007">
    <property type="protein sequence ID" value="TFZ82668.1"/>
    <property type="molecule type" value="Genomic_DNA"/>
</dbReference>
<dbReference type="AlphaFoldDB" id="A0A4Z0FB07"/>
<dbReference type="SUPFAM" id="SSF52540">
    <property type="entry name" value="P-loop containing nucleoside triphosphate hydrolases"/>
    <property type="match status" value="1"/>
</dbReference>
<dbReference type="PANTHER" id="PTHR13696:SF99">
    <property type="entry name" value="COBYRINIC ACID AC-DIAMIDE SYNTHASE"/>
    <property type="match status" value="1"/>
</dbReference>
<proteinExistence type="predicted"/>
<dbReference type="CDD" id="cd02042">
    <property type="entry name" value="ParAB_family"/>
    <property type="match status" value="1"/>
</dbReference>
<evidence type="ECO:0000259" key="1">
    <source>
        <dbReference type="Pfam" id="PF13614"/>
    </source>
</evidence>